<keyword evidence="6" id="KW-0143">Chaperone</keyword>
<proteinExistence type="inferred from homology"/>
<dbReference type="Proteomes" id="UP000251075">
    <property type="component" value="Unassembled WGS sequence"/>
</dbReference>
<feature type="transmembrane region" description="Helical" evidence="10">
    <location>
        <begin position="219"/>
        <end position="242"/>
    </location>
</feature>
<keyword evidence="5 9" id="KW-0697">Rotamase</keyword>
<comment type="function">
    <text evidence="8">Also involved in hydrogenase metallocenter assembly, probably by participating in the nickel insertion step. This function in hydrogenase biosynthesis requires chaperone activity and the presence of the metal-binding domain, but not PPIase activity.</text>
</comment>
<dbReference type="GO" id="GO:0042026">
    <property type="term" value="P:protein refolding"/>
    <property type="evidence" value="ECO:0007669"/>
    <property type="project" value="UniProtKB-ARBA"/>
</dbReference>
<evidence type="ECO:0000256" key="6">
    <source>
        <dbReference type="ARBA" id="ARBA00023186"/>
    </source>
</evidence>
<comment type="subcellular location">
    <subcellularLocation>
        <location evidence="2">Cytoplasm</location>
    </subcellularLocation>
</comment>
<dbReference type="EMBL" id="PGTO01000023">
    <property type="protein sequence ID" value="RAU20436.1"/>
    <property type="molecule type" value="Genomic_DNA"/>
</dbReference>
<protein>
    <recommendedName>
        <fullName evidence="9">peptidylprolyl isomerase</fullName>
        <ecNumber evidence="9">5.2.1.8</ecNumber>
    </recommendedName>
</protein>
<dbReference type="Gene3D" id="3.10.50.40">
    <property type="match status" value="1"/>
</dbReference>
<dbReference type="GO" id="GO:0005737">
    <property type="term" value="C:cytoplasm"/>
    <property type="evidence" value="ECO:0007669"/>
    <property type="project" value="UniProtKB-SubCell"/>
</dbReference>
<dbReference type="PANTHER" id="PTHR47861:SF3">
    <property type="entry name" value="FKBP-TYPE PEPTIDYL-PROLYL CIS-TRANS ISOMERASE SLYD"/>
    <property type="match status" value="1"/>
</dbReference>
<comment type="catalytic activity">
    <reaction evidence="1 9">
        <text>[protein]-peptidylproline (omega=180) = [protein]-peptidylproline (omega=0)</text>
        <dbReference type="Rhea" id="RHEA:16237"/>
        <dbReference type="Rhea" id="RHEA-COMP:10747"/>
        <dbReference type="Rhea" id="RHEA-COMP:10748"/>
        <dbReference type="ChEBI" id="CHEBI:83833"/>
        <dbReference type="ChEBI" id="CHEBI:83834"/>
        <dbReference type="EC" id="5.2.1.8"/>
    </reaction>
</comment>
<dbReference type="AlphaFoldDB" id="A0A364NTP2"/>
<evidence type="ECO:0000259" key="11">
    <source>
        <dbReference type="PROSITE" id="PS50059"/>
    </source>
</evidence>
<gene>
    <name evidence="12" type="ORF">CU669_18465</name>
</gene>
<evidence type="ECO:0000256" key="7">
    <source>
        <dbReference type="ARBA" id="ARBA00023235"/>
    </source>
</evidence>
<dbReference type="Gene3D" id="2.40.10.330">
    <property type="match status" value="1"/>
</dbReference>
<evidence type="ECO:0000313" key="13">
    <source>
        <dbReference type="Proteomes" id="UP000251075"/>
    </source>
</evidence>
<dbReference type="EC" id="5.2.1.8" evidence="9"/>
<feature type="transmembrane region" description="Helical" evidence="10">
    <location>
        <begin position="296"/>
        <end position="328"/>
    </location>
</feature>
<evidence type="ECO:0000256" key="5">
    <source>
        <dbReference type="ARBA" id="ARBA00023110"/>
    </source>
</evidence>
<evidence type="ECO:0000256" key="2">
    <source>
        <dbReference type="ARBA" id="ARBA00004496"/>
    </source>
</evidence>
<dbReference type="PANTHER" id="PTHR47861">
    <property type="entry name" value="FKBP-TYPE PEPTIDYL-PROLYL CIS-TRANS ISOMERASE SLYD"/>
    <property type="match status" value="1"/>
</dbReference>
<evidence type="ECO:0000256" key="9">
    <source>
        <dbReference type="PROSITE-ProRule" id="PRU00277"/>
    </source>
</evidence>
<keyword evidence="7 9" id="KW-0413">Isomerase</keyword>
<comment type="caution">
    <text evidence="12">The sequence shown here is derived from an EMBL/GenBank/DDBJ whole genome shotgun (WGS) entry which is preliminary data.</text>
</comment>
<evidence type="ECO:0000256" key="3">
    <source>
        <dbReference type="ARBA" id="ARBA00006577"/>
    </source>
</evidence>
<evidence type="ECO:0000256" key="1">
    <source>
        <dbReference type="ARBA" id="ARBA00000971"/>
    </source>
</evidence>
<dbReference type="SUPFAM" id="SSF54534">
    <property type="entry name" value="FKBP-like"/>
    <property type="match status" value="1"/>
</dbReference>
<dbReference type="GO" id="GO:0003755">
    <property type="term" value="F:peptidyl-prolyl cis-trans isomerase activity"/>
    <property type="evidence" value="ECO:0007669"/>
    <property type="project" value="UniProtKB-KW"/>
</dbReference>
<feature type="domain" description="PPIase FKBP-type" evidence="11">
    <location>
        <begin position="1"/>
        <end position="68"/>
    </location>
</feature>
<reference evidence="12 13" key="1">
    <citation type="submission" date="2017-11" db="EMBL/GenBank/DDBJ databases">
        <title>Draft genome sequence of magnetotactic bacterium Magnetospirillum kuznetsovii LBB-42.</title>
        <authorList>
            <person name="Grouzdev D.S."/>
            <person name="Rysina M.S."/>
            <person name="Baslerov R.V."/>
            <person name="Koziaeva V."/>
        </authorList>
    </citation>
    <scope>NUCLEOTIDE SEQUENCE [LARGE SCALE GENOMIC DNA]</scope>
    <source>
        <strain evidence="12 13">LBB-42</strain>
    </source>
</reference>
<keyword evidence="10" id="KW-1133">Transmembrane helix</keyword>
<keyword evidence="10" id="KW-0472">Membrane</keyword>
<name>A0A364NTP2_9PROT</name>
<keyword evidence="4" id="KW-0963">Cytoplasm</keyword>
<dbReference type="InterPro" id="IPR046357">
    <property type="entry name" value="PPIase_dom_sf"/>
</dbReference>
<feature type="transmembrane region" description="Helical" evidence="10">
    <location>
        <begin position="263"/>
        <end position="290"/>
    </location>
</feature>
<keyword evidence="13" id="KW-1185">Reference proteome</keyword>
<evidence type="ECO:0000256" key="4">
    <source>
        <dbReference type="ARBA" id="ARBA00022490"/>
    </source>
</evidence>
<dbReference type="InterPro" id="IPR001179">
    <property type="entry name" value="PPIase_FKBP_dom"/>
</dbReference>
<evidence type="ECO:0000256" key="8">
    <source>
        <dbReference type="ARBA" id="ARBA00037071"/>
    </source>
</evidence>
<keyword evidence="10" id="KW-0812">Transmembrane</keyword>
<evidence type="ECO:0000256" key="10">
    <source>
        <dbReference type="SAM" id="Phobius"/>
    </source>
</evidence>
<accession>A0A364NTP2</accession>
<dbReference type="PROSITE" id="PS50059">
    <property type="entry name" value="FKBP_PPIASE"/>
    <property type="match status" value="1"/>
</dbReference>
<organism evidence="12 13">
    <name type="scientific">Paramagnetospirillum kuznetsovii</name>
    <dbReference type="NCBI Taxonomy" id="2053833"/>
    <lineage>
        <taxon>Bacteria</taxon>
        <taxon>Pseudomonadati</taxon>
        <taxon>Pseudomonadota</taxon>
        <taxon>Alphaproteobacteria</taxon>
        <taxon>Rhodospirillales</taxon>
        <taxon>Magnetospirillaceae</taxon>
        <taxon>Paramagnetospirillum</taxon>
    </lineage>
</organism>
<feature type="transmembrane region" description="Helical" evidence="10">
    <location>
        <begin position="195"/>
        <end position="213"/>
    </location>
</feature>
<evidence type="ECO:0000313" key="12">
    <source>
        <dbReference type="EMBL" id="RAU20436.1"/>
    </source>
</evidence>
<comment type="similarity">
    <text evidence="3">Belongs to the FKBP-type PPIase family.</text>
</comment>
<sequence length="343" mass="37016">MTDPAGTVIDDGSEPLRYLHGGYYSIFTKLEAALDGKAVGDAVQVTLAPEDAYGLHDRGRVARIPRESFSRLPAIGDQIEQTSHGETLLYRVTDIDGSSVLLDANHPQVGMSLVFAATVMEIRPATAEEIAAVVATMKRAKAKAGAAARLVAETQADAEAAELAKAEAADLVETIYVKVSGIRIRLIFRSQTHKLCWLAPLFLLPALGIWLGVVGHEVAGGVFGGLWLAWTFFAPALIRMAIDRWGFRFLFFDFSPNPSPSRVENAIVVGGQIGSFLGALIYLAVALFHMEHASDLWGVLGATIAVLFLLVLMLTILLPFLVTILSVFRIRPIIDKVPAVQKG</sequence>
<dbReference type="InterPro" id="IPR048261">
    <property type="entry name" value="SlpA/SlyD-like_ins_sf"/>
</dbReference>